<keyword evidence="3" id="KW-1185">Reference proteome</keyword>
<evidence type="ECO:0000313" key="3">
    <source>
        <dbReference type="Proteomes" id="UP000321408"/>
    </source>
</evidence>
<dbReference type="RefSeq" id="WP_147661508.1">
    <property type="nucleotide sequence ID" value="NZ_CP042905.2"/>
</dbReference>
<dbReference type="KEGG" id="psyt:DSAG12_00372"/>
<protein>
    <submittedName>
        <fullName evidence="2">Uncharacterized protein</fullName>
    </submittedName>
</protein>
<reference evidence="2 3" key="1">
    <citation type="journal article" date="2020" name="Nature">
        <title>Isolation of an archaeon at the prokaryote-eukaryote interface.</title>
        <authorList>
            <person name="Imachi H."/>
            <person name="Nobu M.K."/>
            <person name="Nakahara N."/>
            <person name="Morono Y."/>
            <person name="Ogawara M."/>
            <person name="Takaki Y."/>
            <person name="Takano Y."/>
            <person name="Uematsu K."/>
            <person name="Ikuta T."/>
            <person name="Ito M."/>
            <person name="Matsui Y."/>
            <person name="Miyazaki M."/>
            <person name="Murata K."/>
            <person name="Saito Y."/>
            <person name="Sakai S."/>
            <person name="Song C."/>
            <person name="Tasumi E."/>
            <person name="Yamanaka Y."/>
            <person name="Yamaguchi T."/>
            <person name="Kamagata Y."/>
            <person name="Tamaki H."/>
            <person name="Takai K."/>
        </authorList>
    </citation>
    <scope>NUCLEOTIDE SEQUENCE [LARGE SCALE GENOMIC DNA]</scope>
    <source>
        <strain evidence="2 3">MK-D1</strain>
    </source>
</reference>
<keyword evidence="1" id="KW-0472">Membrane</keyword>
<feature type="transmembrane region" description="Helical" evidence="1">
    <location>
        <begin position="95"/>
        <end position="117"/>
    </location>
</feature>
<feature type="transmembrane region" description="Helical" evidence="1">
    <location>
        <begin position="123"/>
        <end position="143"/>
    </location>
</feature>
<keyword evidence="1" id="KW-0812">Transmembrane</keyword>
<accession>A0A5B9D613</accession>
<proteinExistence type="predicted"/>
<dbReference type="EMBL" id="CP042905">
    <property type="protein sequence ID" value="QEE14559.1"/>
    <property type="molecule type" value="Genomic_DNA"/>
</dbReference>
<gene>
    <name evidence="2" type="ORF">DSAG12_00372</name>
</gene>
<reference evidence="2 3" key="2">
    <citation type="journal article" date="2024" name="Int. J. Syst. Evol. Microbiol.">
        <title>Promethearchaeum syntrophicum gen. nov., sp. nov., an anaerobic, obligately syntrophic archaeon, the first isolate of the lineage 'Asgard' archaea, and proposal of the new archaeal phylum Promethearchaeota phyl. nov. and kingdom Promethearchaeati regn. nov.</title>
        <authorList>
            <person name="Imachi H."/>
            <person name="Nobu M.K."/>
            <person name="Kato S."/>
            <person name="Takaki Y."/>
            <person name="Miyazaki M."/>
            <person name="Miyata M."/>
            <person name="Ogawara M."/>
            <person name="Saito Y."/>
            <person name="Sakai S."/>
            <person name="Tahara Y.O."/>
            <person name="Takano Y."/>
            <person name="Tasumi E."/>
            <person name="Uematsu K."/>
            <person name="Yoshimura T."/>
            <person name="Itoh T."/>
            <person name="Ohkuma M."/>
            <person name="Takai K."/>
        </authorList>
    </citation>
    <scope>NUCLEOTIDE SEQUENCE [LARGE SCALE GENOMIC DNA]</scope>
    <source>
        <strain evidence="2 3">MK-D1</strain>
    </source>
</reference>
<sequence>MVSKEEAEEKLLKIFYDVKLDSYFDLYPTSAKIVDFEETKDPDDLDDWFGIKDDTLNIGMFANSYEHGIPFFAVIMACDSAKYWREDSLRKRMKLYINSHLIIPLIFMTLVGFIRLYSLIGAILLNILGTGIIIYFIVLKINWKKRVLIRFRELFENTGINLPEEEIKKHSKSRFSDLIGITILQGFVIFLFVISWVMGFSKGA</sequence>
<evidence type="ECO:0000256" key="1">
    <source>
        <dbReference type="SAM" id="Phobius"/>
    </source>
</evidence>
<keyword evidence="1" id="KW-1133">Transmembrane helix</keyword>
<evidence type="ECO:0000313" key="2">
    <source>
        <dbReference type="EMBL" id="QEE14559.1"/>
    </source>
</evidence>
<dbReference type="GeneID" id="41328375"/>
<organism evidence="2 3">
    <name type="scientific">Promethearchaeum syntrophicum</name>
    <dbReference type="NCBI Taxonomy" id="2594042"/>
    <lineage>
        <taxon>Archaea</taxon>
        <taxon>Promethearchaeati</taxon>
        <taxon>Promethearchaeota</taxon>
        <taxon>Promethearchaeia</taxon>
        <taxon>Promethearchaeales</taxon>
        <taxon>Promethearchaeaceae</taxon>
        <taxon>Promethearchaeum</taxon>
    </lineage>
</organism>
<name>A0A5B9D613_9ARCH</name>
<dbReference type="AlphaFoldDB" id="A0A5B9D613"/>
<feature type="transmembrane region" description="Helical" evidence="1">
    <location>
        <begin position="178"/>
        <end position="198"/>
    </location>
</feature>
<dbReference type="Proteomes" id="UP000321408">
    <property type="component" value="Chromosome"/>
</dbReference>